<feature type="compositionally biased region" description="Polar residues" evidence="2">
    <location>
        <begin position="548"/>
        <end position="558"/>
    </location>
</feature>
<evidence type="ECO:0000313" key="4">
    <source>
        <dbReference type="EMBL" id="KAF2270697.1"/>
    </source>
</evidence>
<dbReference type="SUPFAM" id="SSF56300">
    <property type="entry name" value="Metallo-dependent phosphatases"/>
    <property type="match status" value="1"/>
</dbReference>
<dbReference type="GO" id="GO:0006506">
    <property type="term" value="P:GPI anchor biosynthetic process"/>
    <property type="evidence" value="ECO:0007669"/>
    <property type="project" value="InterPro"/>
</dbReference>
<feature type="transmembrane region" description="Helical" evidence="3">
    <location>
        <begin position="495"/>
        <end position="515"/>
    </location>
</feature>
<protein>
    <recommendedName>
        <fullName evidence="6">Calcineurin-like phosphoesterase domain-containing protein</fullName>
    </recommendedName>
</protein>
<organism evidence="4 5">
    <name type="scientific">Lojkania enalia</name>
    <dbReference type="NCBI Taxonomy" id="147567"/>
    <lineage>
        <taxon>Eukaryota</taxon>
        <taxon>Fungi</taxon>
        <taxon>Dikarya</taxon>
        <taxon>Ascomycota</taxon>
        <taxon>Pezizomycotina</taxon>
        <taxon>Dothideomycetes</taxon>
        <taxon>Pleosporomycetidae</taxon>
        <taxon>Pleosporales</taxon>
        <taxon>Pleosporales incertae sedis</taxon>
        <taxon>Lojkania</taxon>
    </lineage>
</organism>
<reference evidence="5" key="1">
    <citation type="journal article" date="2020" name="Stud. Mycol.">
        <title>101 Dothideomycetes genomes: A test case for predicting lifestyles and emergence of pathogens.</title>
        <authorList>
            <person name="Haridas S."/>
            <person name="Albert R."/>
            <person name="Binder M."/>
            <person name="Bloem J."/>
            <person name="LaButti K."/>
            <person name="Salamov A."/>
            <person name="Andreopoulos B."/>
            <person name="Baker S."/>
            <person name="Barry K."/>
            <person name="Bills G."/>
            <person name="Bluhm B."/>
            <person name="Cannon C."/>
            <person name="Castanera R."/>
            <person name="Culley D."/>
            <person name="Daum C."/>
            <person name="Ezra D."/>
            <person name="Gonzalez J."/>
            <person name="Henrissat B."/>
            <person name="Kuo A."/>
            <person name="Liang C."/>
            <person name="Lipzen A."/>
            <person name="Lutzoni F."/>
            <person name="Magnuson J."/>
            <person name="Mondo S."/>
            <person name="Nolan M."/>
            <person name="Ohm R."/>
            <person name="Pangilinan J."/>
            <person name="Park H.-J."/>
            <person name="Ramirez L."/>
            <person name="Alfaro M."/>
            <person name="Sun H."/>
            <person name="Tritt A."/>
            <person name="Yoshinaga Y."/>
            <person name="Zwiers L.-H."/>
            <person name="Turgeon B."/>
            <person name="Goodwin S."/>
            <person name="Spatafora J."/>
            <person name="Crous P."/>
            <person name="Grigoriev I."/>
        </authorList>
    </citation>
    <scope>NUCLEOTIDE SEQUENCE [LARGE SCALE GENOMIC DNA]</scope>
    <source>
        <strain evidence="5">CBS 304.66</strain>
    </source>
</reference>
<evidence type="ECO:0000256" key="3">
    <source>
        <dbReference type="SAM" id="Phobius"/>
    </source>
</evidence>
<feature type="transmembrane region" description="Helical" evidence="3">
    <location>
        <begin position="55"/>
        <end position="72"/>
    </location>
</feature>
<dbReference type="GO" id="GO:0016020">
    <property type="term" value="C:membrane"/>
    <property type="evidence" value="ECO:0007669"/>
    <property type="project" value="GOC"/>
</dbReference>
<accession>A0A9P4TR84</accession>
<sequence>MMTNYDDYGVPVGAYREPESLTHQAFRVARAFVLYRLKPRIQQIRDGKWSWRRSISLGKIIIAVWFITLYWGERKVFNSSIDSCRWEAWEKWDSNANPHRLVFIADPQLVDPHTYPGRPWPLNTLTVKHTDLYLRRTYSRIQKVLYPDSVILLGDLFDGGREWSTPTTKSPEAQYRKYGDSFWLKEYDRFGRIFFGHWGDGGMLPRLGQPGRKIISSIPGNHDLGFGKGIQIGVRRRFNAYFDDGNRIDIIGNHTFVSIDSVSLSALGQENADSMKEIWEPTMEFLDGAKNQKQRFVQRTLREQQGLSPNLPYAHEMIEAHQLAKAALPHFSEQVTEFPTILLTHVPLYREPGTPCGPLREHWPPSQPPKGQTEPPEKDDRNAISVSGGYQYQNVLHREVTKDIAEKVGDIQYAFSGDDHDYCEVVHRAYPSGGGGIREITVKSISWAMGVRHPGVLLVSLWNPVDAHGNRLEKDSTEPTLQTHLCLLPDQLGTFIRYATLFGITIFSLVGRAALVASGRIITTQLNDNPLLPLTEHASSAENEKAGLSSQPQATFKDSISSNSSTSSERANLQVRSTNARTRSVSPVSGYGLPPAQGNYGNYTYPLVQHAGYYGPPDEDKKEMKVWGSVSTAKQKPKKKGFALFIQELRNSLFLVATIVFPWYFWLIWHG</sequence>
<feature type="transmembrane region" description="Helical" evidence="3">
    <location>
        <begin position="649"/>
        <end position="669"/>
    </location>
</feature>
<evidence type="ECO:0000313" key="5">
    <source>
        <dbReference type="Proteomes" id="UP000800093"/>
    </source>
</evidence>
<dbReference type="Proteomes" id="UP000800093">
    <property type="component" value="Unassembled WGS sequence"/>
</dbReference>
<feature type="region of interest" description="Disordered" evidence="2">
    <location>
        <begin position="540"/>
        <end position="579"/>
    </location>
</feature>
<keyword evidence="1 3" id="KW-0472">Membrane</keyword>
<comment type="caution">
    <text evidence="4">The sequence shown here is derived from an EMBL/GenBank/DDBJ whole genome shotgun (WGS) entry which is preliminary data.</text>
</comment>
<proteinExistence type="predicted"/>
<dbReference type="PANTHER" id="PTHR13315">
    <property type="entry name" value="METALLO PHOSPHOESTERASE RELATED"/>
    <property type="match status" value="1"/>
</dbReference>
<feature type="compositionally biased region" description="Polar residues" evidence="2">
    <location>
        <begin position="569"/>
        <end position="579"/>
    </location>
</feature>
<dbReference type="OrthoDB" id="5977743at2759"/>
<keyword evidence="3" id="KW-0812">Transmembrane</keyword>
<dbReference type="GO" id="GO:0005783">
    <property type="term" value="C:endoplasmic reticulum"/>
    <property type="evidence" value="ECO:0007669"/>
    <property type="project" value="TreeGrafter"/>
</dbReference>
<keyword evidence="3" id="KW-1133">Transmembrane helix</keyword>
<dbReference type="InterPro" id="IPR029052">
    <property type="entry name" value="Metallo-depent_PP-like"/>
</dbReference>
<dbReference type="InterPro" id="IPR033308">
    <property type="entry name" value="PGAP5/Cdc1/Ted1"/>
</dbReference>
<evidence type="ECO:0000256" key="1">
    <source>
        <dbReference type="ARBA" id="ARBA00023136"/>
    </source>
</evidence>
<feature type="region of interest" description="Disordered" evidence="2">
    <location>
        <begin position="354"/>
        <end position="383"/>
    </location>
</feature>
<feature type="compositionally biased region" description="Low complexity" evidence="2">
    <location>
        <begin position="559"/>
        <end position="568"/>
    </location>
</feature>
<gene>
    <name evidence="4" type="ORF">CC78DRAFT_485617</name>
</gene>
<dbReference type="AlphaFoldDB" id="A0A9P4TR84"/>
<dbReference type="PANTHER" id="PTHR13315:SF4">
    <property type="entry name" value="METALLOPHOSPHOESTERASE, ISOFORM E"/>
    <property type="match status" value="1"/>
</dbReference>
<dbReference type="EMBL" id="ML986579">
    <property type="protein sequence ID" value="KAF2270697.1"/>
    <property type="molecule type" value="Genomic_DNA"/>
</dbReference>
<evidence type="ECO:0008006" key="6">
    <source>
        <dbReference type="Google" id="ProtNLM"/>
    </source>
</evidence>
<evidence type="ECO:0000256" key="2">
    <source>
        <dbReference type="SAM" id="MobiDB-lite"/>
    </source>
</evidence>
<keyword evidence="5" id="KW-1185">Reference proteome</keyword>
<name>A0A9P4TR84_9PLEO</name>